<dbReference type="Proteomes" id="UP000279227">
    <property type="component" value="Chromosome"/>
</dbReference>
<proteinExistence type="predicted"/>
<protein>
    <submittedName>
        <fullName evidence="2">Uncharacterized protein</fullName>
    </submittedName>
</protein>
<feature type="transmembrane region" description="Helical" evidence="1">
    <location>
        <begin position="13"/>
        <end position="31"/>
    </location>
</feature>
<dbReference type="STRING" id="525257.HMPREF0204_13578"/>
<gene>
    <name evidence="2" type="ORF">NCTC11432_00898</name>
</gene>
<dbReference type="KEGG" id="cgle:NCTC11432_00898"/>
<feature type="transmembrane region" description="Helical" evidence="1">
    <location>
        <begin position="70"/>
        <end position="87"/>
    </location>
</feature>
<feature type="transmembrane region" description="Helical" evidence="1">
    <location>
        <begin position="107"/>
        <end position="126"/>
    </location>
</feature>
<accession>A0A448AYN8</accession>
<reference evidence="2 3" key="1">
    <citation type="submission" date="2018-12" db="EMBL/GenBank/DDBJ databases">
        <authorList>
            <consortium name="Pathogen Informatics"/>
        </authorList>
    </citation>
    <scope>NUCLEOTIDE SEQUENCE [LARGE SCALE GENOMIC DNA]</scope>
    <source>
        <strain evidence="2 3">NCTC11432</strain>
    </source>
</reference>
<dbReference type="GeneID" id="93021945"/>
<evidence type="ECO:0000256" key="1">
    <source>
        <dbReference type="SAM" id="Phobius"/>
    </source>
</evidence>
<dbReference type="AlphaFoldDB" id="A0A448AYN8"/>
<evidence type="ECO:0000313" key="3">
    <source>
        <dbReference type="Proteomes" id="UP000279227"/>
    </source>
</evidence>
<feature type="transmembrane region" description="Helical" evidence="1">
    <location>
        <begin position="43"/>
        <end position="64"/>
    </location>
</feature>
<evidence type="ECO:0000313" key="2">
    <source>
        <dbReference type="EMBL" id="VEE05319.1"/>
    </source>
</evidence>
<dbReference type="RefSeq" id="WP_002979210.1">
    <property type="nucleotide sequence ID" value="NZ_CP031676.1"/>
</dbReference>
<sequence>MEEKLPRIYSKKAILGFSIFLSSLFGGVLLYQNLIEVNKKKEAYTVLAISVILTIITGIIVNIPEEPKSSLAYICGFGGGSLLSYYFMPKYFPDEEKYPKKAIWKPLIIGVAIVAILLTLMIYGASVENS</sequence>
<keyword evidence="1" id="KW-1133">Transmembrane helix</keyword>
<dbReference type="OrthoDB" id="764986at2"/>
<name>A0A448AYN8_CHRGE</name>
<dbReference type="EMBL" id="LR134289">
    <property type="protein sequence ID" value="VEE05319.1"/>
    <property type="molecule type" value="Genomic_DNA"/>
</dbReference>
<keyword evidence="1" id="KW-0812">Transmembrane</keyword>
<organism evidence="2 3">
    <name type="scientific">Chryseobacterium gleum</name>
    <name type="common">Flavobacterium gleum</name>
    <dbReference type="NCBI Taxonomy" id="250"/>
    <lineage>
        <taxon>Bacteria</taxon>
        <taxon>Pseudomonadati</taxon>
        <taxon>Bacteroidota</taxon>
        <taxon>Flavobacteriia</taxon>
        <taxon>Flavobacteriales</taxon>
        <taxon>Weeksellaceae</taxon>
        <taxon>Chryseobacterium group</taxon>
        <taxon>Chryseobacterium</taxon>
    </lineage>
</organism>
<keyword evidence="1" id="KW-0472">Membrane</keyword>